<feature type="transmembrane region" description="Helical" evidence="18">
    <location>
        <begin position="643"/>
        <end position="666"/>
    </location>
</feature>
<dbReference type="GO" id="GO:0004672">
    <property type="term" value="F:protein kinase activity"/>
    <property type="evidence" value="ECO:0007669"/>
    <property type="project" value="InterPro"/>
</dbReference>
<keyword evidence="16" id="KW-0325">Glycoprotein</keyword>
<dbReference type="FunFam" id="3.80.10.10:FF:000221">
    <property type="entry name" value="Leucine-rich repeat receptor-like protein kinase PXL1"/>
    <property type="match status" value="1"/>
</dbReference>
<evidence type="ECO:0000256" key="10">
    <source>
        <dbReference type="ARBA" id="ARBA00022741"/>
    </source>
</evidence>
<dbReference type="Pfam" id="PF00560">
    <property type="entry name" value="LRR_1"/>
    <property type="match status" value="1"/>
</dbReference>
<evidence type="ECO:0000259" key="20">
    <source>
        <dbReference type="PROSITE" id="PS50011"/>
    </source>
</evidence>
<evidence type="ECO:0000256" key="3">
    <source>
        <dbReference type="ARBA" id="ARBA00008684"/>
    </source>
</evidence>
<dbReference type="Gene3D" id="3.30.200.20">
    <property type="entry name" value="Phosphorylase Kinase, domain 1"/>
    <property type="match status" value="1"/>
</dbReference>
<dbReference type="InterPro" id="IPR013210">
    <property type="entry name" value="LRR_N_plant-typ"/>
</dbReference>
<evidence type="ECO:0000256" key="4">
    <source>
        <dbReference type="ARBA" id="ARBA00022475"/>
    </source>
</evidence>
<keyword evidence="21" id="KW-1185">Reference proteome</keyword>
<dbReference type="Gene3D" id="3.80.10.10">
    <property type="entry name" value="Ribonuclease Inhibitor"/>
    <property type="match status" value="3"/>
</dbReference>
<keyword evidence="8 19" id="KW-0732">Signal</keyword>
<feature type="binding site" evidence="17">
    <location>
        <position position="730"/>
    </location>
    <ligand>
        <name>ATP</name>
        <dbReference type="ChEBI" id="CHEBI:30616"/>
    </ligand>
</feature>
<accession>A0A6P5FN74</accession>
<dbReference type="OrthoDB" id="676979at2759"/>
<dbReference type="InterPro" id="IPR003591">
    <property type="entry name" value="Leu-rich_rpt_typical-subtyp"/>
</dbReference>
<reference evidence="22" key="2">
    <citation type="submission" date="2025-08" db="UniProtKB">
        <authorList>
            <consortium name="RefSeq"/>
        </authorList>
    </citation>
    <scope>IDENTIFICATION</scope>
    <source>
        <tissue evidence="22">Leaf</tissue>
    </source>
</reference>
<dbReference type="PANTHER" id="PTHR48056">
    <property type="entry name" value="LRR RECEPTOR-LIKE SERINE/THREONINE-PROTEIN KINASE-RELATED"/>
    <property type="match status" value="1"/>
</dbReference>
<dbReference type="InterPro" id="IPR050647">
    <property type="entry name" value="Plant_LRR-RLKs"/>
</dbReference>
<dbReference type="PROSITE" id="PS00108">
    <property type="entry name" value="PROTEIN_KINASE_ST"/>
    <property type="match status" value="1"/>
</dbReference>
<keyword evidence="4" id="KW-1003">Cell membrane</keyword>
<gene>
    <name evidence="22" type="primary">LOC109716426</name>
</gene>
<dbReference type="GO" id="GO:0033612">
    <property type="term" value="F:receptor serine/threonine kinase binding"/>
    <property type="evidence" value="ECO:0007669"/>
    <property type="project" value="TreeGrafter"/>
</dbReference>
<dbReference type="GO" id="GO:0005524">
    <property type="term" value="F:ATP binding"/>
    <property type="evidence" value="ECO:0007669"/>
    <property type="project" value="UniProtKB-UniRule"/>
</dbReference>
<evidence type="ECO:0000256" key="19">
    <source>
        <dbReference type="SAM" id="SignalP"/>
    </source>
</evidence>
<dbReference type="Pfam" id="PF00069">
    <property type="entry name" value="Pkinase"/>
    <property type="match status" value="1"/>
</dbReference>
<evidence type="ECO:0000256" key="12">
    <source>
        <dbReference type="ARBA" id="ARBA00022840"/>
    </source>
</evidence>
<dbReference type="SUPFAM" id="SSF56112">
    <property type="entry name" value="Protein kinase-like (PK-like)"/>
    <property type="match status" value="1"/>
</dbReference>
<dbReference type="FunFam" id="3.80.10.10:FF:000642">
    <property type="entry name" value="Leucine-rich receptor-like protein kinase family protein"/>
    <property type="match status" value="1"/>
</dbReference>
<dbReference type="CDD" id="cd14066">
    <property type="entry name" value="STKc_IRAK"/>
    <property type="match status" value="1"/>
</dbReference>
<comment type="subcellular location">
    <subcellularLocation>
        <location evidence="1">Cell membrane</location>
        <topology evidence="1">Single-pass membrane protein</topology>
    </subcellularLocation>
    <subcellularLocation>
        <location evidence="2">Membrane</location>
        <topology evidence="2">Single-pass type I membrane protein</topology>
    </subcellularLocation>
</comment>
<sequence>MATSPSRHLLLLVLPLLLLLASTSLPHSTSQTLTPQQQQQEEQEKQTLLLLKSDWGNPPSLSTWNSTSADPCNWEGITCTNTSVTAISLRLHNLTRPIPSSICDLPNLSFIDLYFNYLPGEFPTVLYKCSNLEHLELAQNLFVGQLPADIHRLSPKLTYLSLFGNNFSGDVPRSIGRLPALQTLFLHSNLLNGSYPVEIANLYDLRYLSLAYNPFAPAPIPPEFGSLTKLKSLWMTQIGAVGEIPDTFQKLTEIEYFDLGWNSMNGTIPDWIWTLPKLTNFYLYANLFSGGINRTISALSLVEIDVSMNLLTGPMPADLGKLTNLTVLFMYYNRLSGEIPASVGLLPQLRDLRLFNNSLSGALPPELGKHSELQNLEVANNGLSRKLPEGLCSRGALRSVVVFNNNLSGGVPDSLANCYTLDNIQFYGNKFSGEFPNTIWKAENLTTVMIHDNAFSGTIPDPLPWNLTRLEIQNNRFYGTIPSSAGRLQVFLASNNLFSGEIPSNLAGISQLNVLFLDGNRISGSIPSGISALTGLTQLNLSSNRLTGEIPGSFGSLPVLTSLDLSDNELSGPVPPQLGNLKLNFLNVSCNELSGPIPVSLLNQAYDRSFLSNPGLCSSLNIITNLRACGNRSGGLTKLGRSLFIVIMLLGGLLILGTAVVGTLMVREYLKREKEGPDLAAWKLTSFHHLDFTEESIIRRLTEDRLIGRGGSGKVYRIELGPENTVAVKKIWNSRKFGAKLEKQFQAEVQILSSIRHNNIVKLFCCISSSDSKLLVYEYMENKSLDMWLHGQAGASVPLDWPMRLDIAIGAAQGLCYMHHNCSAPIVHRDVKSSNILLDSEFKAKIADFGLARMLVKAGEPESVSGIEGSFGYMAPECAYARKINEKMDVFSFGVVLLELTTGRQANEGGEDENLAQWVWRHCAEGGRLIDVIDEDIRDPAYLDEVDEVLKIGLMCTATNPSYRPSMKEVLKQLMQCDRTNGDRNMLRGEYDAAPFLQIKMGSRRKSLSDTGEDEREDIYAHVVRA</sequence>
<dbReference type="RefSeq" id="XP_020097454.1">
    <property type="nucleotide sequence ID" value="XM_020241865.1"/>
</dbReference>
<evidence type="ECO:0000313" key="21">
    <source>
        <dbReference type="Proteomes" id="UP000515123"/>
    </source>
</evidence>
<dbReference type="PANTHER" id="PTHR48056:SF29">
    <property type="entry name" value="RECEPTOR-LIKE PROTEIN KINASE HSL1"/>
    <property type="match status" value="1"/>
</dbReference>
<evidence type="ECO:0000256" key="2">
    <source>
        <dbReference type="ARBA" id="ARBA00004479"/>
    </source>
</evidence>
<evidence type="ECO:0000256" key="17">
    <source>
        <dbReference type="PROSITE-ProRule" id="PRU10141"/>
    </source>
</evidence>
<dbReference type="GeneID" id="109716426"/>
<feature type="chain" id="PRO_5028431769" evidence="19">
    <location>
        <begin position="27"/>
        <end position="1026"/>
    </location>
</feature>
<dbReference type="FunFam" id="3.80.10.10:FF:000041">
    <property type="entry name" value="LRR receptor-like serine/threonine-protein kinase ERECTA"/>
    <property type="match status" value="1"/>
</dbReference>
<dbReference type="AlphaFoldDB" id="A0A6P5FN74"/>
<evidence type="ECO:0000256" key="18">
    <source>
        <dbReference type="SAM" id="Phobius"/>
    </source>
</evidence>
<evidence type="ECO:0000256" key="9">
    <source>
        <dbReference type="ARBA" id="ARBA00022737"/>
    </source>
</evidence>
<dbReference type="GO" id="GO:0005886">
    <property type="term" value="C:plasma membrane"/>
    <property type="evidence" value="ECO:0007669"/>
    <property type="project" value="UniProtKB-SubCell"/>
</dbReference>
<dbReference type="FunFam" id="3.80.10.10:FF:000077">
    <property type="entry name" value="LRR receptor-like serine/threonine-protein kinase ERL1"/>
    <property type="match status" value="1"/>
</dbReference>
<evidence type="ECO:0000256" key="15">
    <source>
        <dbReference type="ARBA" id="ARBA00023170"/>
    </source>
</evidence>
<evidence type="ECO:0000256" key="13">
    <source>
        <dbReference type="ARBA" id="ARBA00022989"/>
    </source>
</evidence>
<evidence type="ECO:0000256" key="8">
    <source>
        <dbReference type="ARBA" id="ARBA00022729"/>
    </source>
</evidence>
<dbReference type="PROSITE" id="PS00107">
    <property type="entry name" value="PROTEIN_KINASE_ATP"/>
    <property type="match status" value="1"/>
</dbReference>
<evidence type="ECO:0000256" key="6">
    <source>
        <dbReference type="ARBA" id="ARBA00022679"/>
    </source>
</evidence>
<evidence type="ECO:0000256" key="5">
    <source>
        <dbReference type="ARBA" id="ARBA00022614"/>
    </source>
</evidence>
<keyword evidence="6" id="KW-0808">Transferase</keyword>
<dbReference type="SUPFAM" id="SSF52058">
    <property type="entry name" value="L domain-like"/>
    <property type="match status" value="1"/>
</dbReference>
<dbReference type="Proteomes" id="UP000515123">
    <property type="component" value="Linkage group 10"/>
</dbReference>
<dbReference type="Pfam" id="PF13855">
    <property type="entry name" value="LRR_8"/>
    <property type="match status" value="2"/>
</dbReference>
<dbReference type="InterPro" id="IPR017441">
    <property type="entry name" value="Protein_kinase_ATP_BS"/>
</dbReference>
<keyword evidence="7 18" id="KW-0812">Transmembrane</keyword>
<evidence type="ECO:0000256" key="14">
    <source>
        <dbReference type="ARBA" id="ARBA00023136"/>
    </source>
</evidence>
<reference evidence="21" key="1">
    <citation type="journal article" date="2015" name="Nat. Genet.">
        <title>The pineapple genome and the evolution of CAM photosynthesis.</title>
        <authorList>
            <person name="Ming R."/>
            <person name="VanBuren R."/>
            <person name="Wai C.M."/>
            <person name="Tang H."/>
            <person name="Schatz M.C."/>
            <person name="Bowers J.E."/>
            <person name="Lyons E."/>
            <person name="Wang M.L."/>
            <person name="Chen J."/>
            <person name="Biggers E."/>
            <person name="Zhang J."/>
            <person name="Huang L."/>
            <person name="Zhang L."/>
            <person name="Miao W."/>
            <person name="Zhang J."/>
            <person name="Ye Z."/>
            <person name="Miao C."/>
            <person name="Lin Z."/>
            <person name="Wang H."/>
            <person name="Zhou H."/>
            <person name="Yim W.C."/>
            <person name="Priest H.D."/>
            <person name="Zheng C."/>
            <person name="Woodhouse M."/>
            <person name="Edger P.P."/>
            <person name="Guyot R."/>
            <person name="Guo H.B."/>
            <person name="Guo H."/>
            <person name="Zheng G."/>
            <person name="Singh R."/>
            <person name="Sharma A."/>
            <person name="Min X."/>
            <person name="Zheng Y."/>
            <person name="Lee H."/>
            <person name="Gurtowski J."/>
            <person name="Sedlazeck F.J."/>
            <person name="Harkess A."/>
            <person name="McKain M.R."/>
            <person name="Liao Z."/>
            <person name="Fang J."/>
            <person name="Liu J."/>
            <person name="Zhang X."/>
            <person name="Zhang Q."/>
            <person name="Hu W."/>
            <person name="Qin Y."/>
            <person name="Wang K."/>
            <person name="Chen L.Y."/>
            <person name="Shirley N."/>
            <person name="Lin Y.R."/>
            <person name="Liu L.Y."/>
            <person name="Hernandez A.G."/>
            <person name="Wright C.L."/>
            <person name="Bulone V."/>
            <person name="Tuskan G.A."/>
            <person name="Heath K."/>
            <person name="Zee F."/>
            <person name="Moore P.H."/>
            <person name="Sunkar R."/>
            <person name="Leebens-Mack J.H."/>
            <person name="Mockler T."/>
            <person name="Bennetzen J.L."/>
            <person name="Freeling M."/>
            <person name="Sankoff D."/>
            <person name="Paterson A.H."/>
            <person name="Zhu X."/>
            <person name="Yang X."/>
            <person name="Smith J.A."/>
            <person name="Cushman J.C."/>
            <person name="Paull R.E."/>
            <person name="Yu Q."/>
        </authorList>
    </citation>
    <scope>NUCLEOTIDE SEQUENCE [LARGE SCALE GENOMIC DNA]</scope>
    <source>
        <strain evidence="21">cv. F153</strain>
    </source>
</reference>
<dbReference type="Gene3D" id="1.10.510.10">
    <property type="entry name" value="Transferase(Phosphotransferase) domain 1"/>
    <property type="match status" value="1"/>
</dbReference>
<dbReference type="InterPro" id="IPR001611">
    <property type="entry name" value="Leu-rich_rpt"/>
</dbReference>
<dbReference type="InterPro" id="IPR032675">
    <property type="entry name" value="LRR_dom_sf"/>
</dbReference>
<comment type="similarity">
    <text evidence="3">Belongs to the protein kinase superfamily. Ser/Thr protein kinase family.</text>
</comment>
<keyword evidence="11" id="KW-0418">Kinase</keyword>
<dbReference type="InterPro" id="IPR011009">
    <property type="entry name" value="Kinase-like_dom_sf"/>
</dbReference>
<evidence type="ECO:0000256" key="16">
    <source>
        <dbReference type="ARBA" id="ARBA00023180"/>
    </source>
</evidence>
<organism evidence="21 22">
    <name type="scientific">Ananas comosus</name>
    <name type="common">Pineapple</name>
    <name type="synonym">Ananas ananas</name>
    <dbReference type="NCBI Taxonomy" id="4615"/>
    <lineage>
        <taxon>Eukaryota</taxon>
        <taxon>Viridiplantae</taxon>
        <taxon>Streptophyta</taxon>
        <taxon>Embryophyta</taxon>
        <taxon>Tracheophyta</taxon>
        <taxon>Spermatophyta</taxon>
        <taxon>Magnoliopsida</taxon>
        <taxon>Liliopsida</taxon>
        <taxon>Poales</taxon>
        <taxon>Bromeliaceae</taxon>
        <taxon>Bromelioideae</taxon>
        <taxon>Ananas</taxon>
    </lineage>
</organism>
<keyword evidence="15" id="KW-0675">Receptor</keyword>
<dbReference type="SUPFAM" id="SSF52047">
    <property type="entry name" value="RNI-like"/>
    <property type="match status" value="1"/>
</dbReference>
<dbReference type="Pfam" id="PF08263">
    <property type="entry name" value="LRRNT_2"/>
    <property type="match status" value="1"/>
</dbReference>
<dbReference type="InterPro" id="IPR000719">
    <property type="entry name" value="Prot_kinase_dom"/>
</dbReference>
<keyword evidence="5" id="KW-0433">Leucine-rich repeat</keyword>
<proteinExistence type="inferred from homology"/>
<evidence type="ECO:0000256" key="7">
    <source>
        <dbReference type="ARBA" id="ARBA00022692"/>
    </source>
</evidence>
<evidence type="ECO:0000256" key="1">
    <source>
        <dbReference type="ARBA" id="ARBA00004162"/>
    </source>
</evidence>
<keyword evidence="14 18" id="KW-0472">Membrane</keyword>
<protein>
    <submittedName>
        <fullName evidence="22">Receptor-like protein kinase HSL1</fullName>
    </submittedName>
</protein>
<evidence type="ECO:0000256" key="11">
    <source>
        <dbReference type="ARBA" id="ARBA00022777"/>
    </source>
</evidence>
<keyword evidence="12 17" id="KW-0067">ATP-binding</keyword>
<feature type="signal peptide" evidence="19">
    <location>
        <begin position="1"/>
        <end position="26"/>
    </location>
</feature>
<name>A0A6P5FN74_ANACO</name>
<dbReference type="FunFam" id="1.10.510.10:FF:000714">
    <property type="entry name" value="Kinase family with leucine-rich repeat domain-containing protein"/>
    <property type="match status" value="1"/>
</dbReference>
<evidence type="ECO:0000313" key="22">
    <source>
        <dbReference type="RefSeq" id="XP_020097454.1"/>
    </source>
</evidence>
<dbReference type="PROSITE" id="PS50011">
    <property type="entry name" value="PROTEIN_KINASE_DOM"/>
    <property type="match status" value="1"/>
</dbReference>
<dbReference type="SMART" id="SM00369">
    <property type="entry name" value="LRR_TYP"/>
    <property type="match status" value="5"/>
</dbReference>
<dbReference type="InterPro" id="IPR008271">
    <property type="entry name" value="Ser/Thr_kinase_AS"/>
</dbReference>
<keyword evidence="9" id="KW-0677">Repeat</keyword>
<feature type="domain" description="Protein kinase" evidence="20">
    <location>
        <begin position="701"/>
        <end position="997"/>
    </location>
</feature>
<keyword evidence="10 17" id="KW-0547">Nucleotide-binding</keyword>
<dbReference type="SMART" id="SM00220">
    <property type="entry name" value="S_TKc"/>
    <property type="match status" value="1"/>
</dbReference>
<keyword evidence="13 18" id="KW-1133">Transmembrane helix</keyword>